<keyword evidence="4" id="KW-0227">DNA damage</keyword>
<organism evidence="9">
    <name type="scientific">Pithovirus LCPAC104</name>
    <dbReference type="NCBI Taxonomy" id="2506589"/>
    <lineage>
        <taxon>Viruses</taxon>
        <taxon>Pithoviruses</taxon>
    </lineage>
</organism>
<dbReference type="SMART" id="SM00518">
    <property type="entry name" value="AP2Ec"/>
    <property type="match status" value="1"/>
</dbReference>
<comment type="similarity">
    <text evidence="2">Belongs to the AP endonuclease 2 family.</text>
</comment>
<name>A0A481Z4A7_9VIRU</name>
<dbReference type="InterPro" id="IPR036237">
    <property type="entry name" value="Xyl_isomerase-like_sf"/>
</dbReference>
<sequence length="266" mass="30486">MNDTFKIIYKFYVPIGYHINRKNGSISNQLLSSSNKIFQIFCRSPINGSSIFSKDEIEKCKEIIKIKNLKCFIHAPYVINLSNPFTKKNPKDNSWIFNIIKEDLTIGKNMGCSGVVIHVGKYLNNSIENAINIMTDSIRKILENASEKCPLILETPAGQGSELLTDLNDLIKYYNSFTEKERKIFKICVDTCHVFASGYNPIEYIENFYEKCGKESIVLIHFNDSSTIKGSRKDRHKLYGNGYIGKEELNKVARWAYVNDIPLIIE</sequence>
<evidence type="ECO:0000256" key="6">
    <source>
        <dbReference type="ARBA" id="ARBA00022833"/>
    </source>
</evidence>
<dbReference type="InterPro" id="IPR001719">
    <property type="entry name" value="AP_endonuc_2"/>
</dbReference>
<feature type="domain" description="Xylose isomerase-like TIM barrel" evidence="8">
    <location>
        <begin position="52"/>
        <end position="253"/>
    </location>
</feature>
<comment type="cofactor">
    <cofactor evidence="1">
        <name>Zn(2+)</name>
        <dbReference type="ChEBI" id="CHEBI:29105"/>
    </cofactor>
</comment>
<dbReference type="GO" id="GO:0006284">
    <property type="term" value="P:base-excision repair"/>
    <property type="evidence" value="ECO:0007669"/>
    <property type="project" value="TreeGrafter"/>
</dbReference>
<evidence type="ECO:0000256" key="1">
    <source>
        <dbReference type="ARBA" id="ARBA00001947"/>
    </source>
</evidence>
<evidence type="ECO:0000313" key="9">
    <source>
        <dbReference type="EMBL" id="QBK90694.1"/>
    </source>
</evidence>
<dbReference type="GO" id="GO:0003677">
    <property type="term" value="F:DNA binding"/>
    <property type="evidence" value="ECO:0007669"/>
    <property type="project" value="InterPro"/>
</dbReference>
<keyword evidence="7" id="KW-0234">DNA repair</keyword>
<proteinExistence type="inferred from homology"/>
<gene>
    <name evidence="9" type="ORF">LCPAC104_01930</name>
</gene>
<evidence type="ECO:0000256" key="5">
    <source>
        <dbReference type="ARBA" id="ARBA00022801"/>
    </source>
</evidence>
<keyword evidence="5" id="KW-0378">Hydrolase</keyword>
<keyword evidence="9" id="KW-0540">Nuclease</keyword>
<evidence type="ECO:0000256" key="7">
    <source>
        <dbReference type="ARBA" id="ARBA00023204"/>
    </source>
</evidence>
<evidence type="ECO:0000256" key="2">
    <source>
        <dbReference type="ARBA" id="ARBA00005340"/>
    </source>
</evidence>
<keyword evidence="3" id="KW-0479">Metal-binding</keyword>
<evidence type="ECO:0000256" key="3">
    <source>
        <dbReference type="ARBA" id="ARBA00022723"/>
    </source>
</evidence>
<reference evidence="9" key="1">
    <citation type="journal article" date="2019" name="MBio">
        <title>Virus Genomes from Deep Sea Sediments Expand the Ocean Megavirome and Support Independent Origins of Viral Gigantism.</title>
        <authorList>
            <person name="Backstrom D."/>
            <person name="Yutin N."/>
            <person name="Jorgensen S.L."/>
            <person name="Dharamshi J."/>
            <person name="Homa F."/>
            <person name="Zaremba-Niedwiedzka K."/>
            <person name="Spang A."/>
            <person name="Wolf Y.I."/>
            <person name="Koonin E.V."/>
            <person name="Ettema T.J."/>
        </authorList>
    </citation>
    <scope>NUCLEOTIDE SEQUENCE</scope>
</reference>
<dbReference type="PROSITE" id="PS51432">
    <property type="entry name" value="AP_NUCLEASE_F2_4"/>
    <property type="match status" value="1"/>
</dbReference>
<accession>A0A481Z4A7</accession>
<dbReference type="InterPro" id="IPR013022">
    <property type="entry name" value="Xyl_isomerase-like_TIM-brl"/>
</dbReference>
<dbReference type="SUPFAM" id="SSF51658">
    <property type="entry name" value="Xylose isomerase-like"/>
    <property type="match status" value="1"/>
</dbReference>
<dbReference type="InterPro" id="IPR018246">
    <property type="entry name" value="AP_endonuc_F2_Zn_BS"/>
</dbReference>
<dbReference type="EMBL" id="MK500497">
    <property type="protein sequence ID" value="QBK90694.1"/>
    <property type="molecule type" value="Genomic_DNA"/>
</dbReference>
<dbReference type="PANTHER" id="PTHR21445">
    <property type="entry name" value="ENDONUCLEASE IV ENDODEOXYRIBONUCLEASE IV"/>
    <property type="match status" value="1"/>
</dbReference>
<evidence type="ECO:0000259" key="8">
    <source>
        <dbReference type="Pfam" id="PF01261"/>
    </source>
</evidence>
<dbReference type="GO" id="GO:0008270">
    <property type="term" value="F:zinc ion binding"/>
    <property type="evidence" value="ECO:0007669"/>
    <property type="project" value="InterPro"/>
</dbReference>
<protein>
    <submittedName>
        <fullName evidence="9">AP (Apurinic) endonuclease family 2</fullName>
    </submittedName>
</protein>
<dbReference type="Gene3D" id="3.20.20.150">
    <property type="entry name" value="Divalent-metal-dependent TIM barrel enzymes"/>
    <property type="match status" value="1"/>
</dbReference>
<dbReference type="PANTHER" id="PTHR21445:SF0">
    <property type="entry name" value="APURINIC-APYRIMIDINIC ENDONUCLEASE"/>
    <property type="match status" value="1"/>
</dbReference>
<dbReference type="Pfam" id="PF01261">
    <property type="entry name" value="AP_endonuc_2"/>
    <property type="match status" value="1"/>
</dbReference>
<keyword evidence="9" id="KW-0255">Endonuclease</keyword>
<dbReference type="GO" id="GO:0003906">
    <property type="term" value="F:DNA-(apurinic or apyrimidinic site) endonuclease activity"/>
    <property type="evidence" value="ECO:0007669"/>
    <property type="project" value="TreeGrafter"/>
</dbReference>
<dbReference type="NCBIfam" id="TIGR00587">
    <property type="entry name" value="nfo"/>
    <property type="match status" value="1"/>
</dbReference>
<dbReference type="GO" id="GO:0008081">
    <property type="term" value="F:phosphoric diester hydrolase activity"/>
    <property type="evidence" value="ECO:0007669"/>
    <property type="project" value="TreeGrafter"/>
</dbReference>
<evidence type="ECO:0000256" key="4">
    <source>
        <dbReference type="ARBA" id="ARBA00022763"/>
    </source>
</evidence>
<dbReference type="PROSITE" id="PS00731">
    <property type="entry name" value="AP_NUCLEASE_F2_3"/>
    <property type="match status" value="1"/>
</dbReference>
<keyword evidence="6" id="KW-0862">Zinc</keyword>